<dbReference type="Gene3D" id="3.30.870.10">
    <property type="entry name" value="Endonuclease Chain A"/>
    <property type="match status" value="3"/>
</dbReference>
<dbReference type="CDD" id="cd09141">
    <property type="entry name" value="PLDc_vPLD1_2_yPLD_like_2"/>
    <property type="match status" value="1"/>
</dbReference>
<evidence type="ECO:0000259" key="7">
    <source>
        <dbReference type="PROSITE" id="PS50035"/>
    </source>
</evidence>
<evidence type="ECO:0000256" key="6">
    <source>
        <dbReference type="PIRNR" id="PIRNR009376"/>
    </source>
</evidence>
<dbReference type="InterPro" id="IPR015679">
    <property type="entry name" value="PLipase_D_fam"/>
</dbReference>
<dbReference type="PANTHER" id="PTHR18896:SF76">
    <property type="entry name" value="PHOSPHOLIPASE"/>
    <property type="match status" value="1"/>
</dbReference>
<dbReference type="GO" id="GO:0035556">
    <property type="term" value="P:intracellular signal transduction"/>
    <property type="evidence" value="ECO:0007669"/>
    <property type="project" value="InterPro"/>
</dbReference>
<dbReference type="GO" id="GO:0009395">
    <property type="term" value="P:phospholipid catabolic process"/>
    <property type="evidence" value="ECO:0007669"/>
    <property type="project" value="TreeGrafter"/>
</dbReference>
<feature type="domain" description="PLD phosphodiesterase" evidence="7">
    <location>
        <begin position="428"/>
        <end position="455"/>
    </location>
</feature>
<dbReference type="GO" id="GO:0035091">
    <property type="term" value="F:phosphatidylinositol binding"/>
    <property type="evidence" value="ECO:0007669"/>
    <property type="project" value="InterPro"/>
</dbReference>
<sequence>MHFWDEEVKEQIRWSFLDNLYLRNTPITVHVDRDAEHATSIDDINMIKWILQQNLFPLSETSRYMVSCEHGGQKWTLIKKLEEILNLNDKLRTAMISEQTPRFKNLRQFFDTRLNDFFKSKVEKTLIGNVPSSFDVRQEKNPDERTRLLEKILQWMLEDHVLQRTQAVINFFEISPLSFCSRIGGTKCKEGWIRKVPSGTSLPLCCMTRICQKERWLVLKDSFVVYLERTIQHRDYMADRRLWRICNAFLMDRTFAFKPSVRECPRMFVLKFYNANGTLPILCPSQSILDDWCGAVAEVLSHPSARDYVGTNRFGSFAPPRSNSTVSVFVDGACYMEALAKAVTKAKYEVFITDWCMNPEIYLRRPVRDNSWRLDKLLQKKASEGVRICVLLYNGVEGVVGFLSYKTARYLQSLHPNIHVYLSPMVLQFWSHHEKMVVIDQSVAFMGGIDLCFGRWDNADHRLDDLYKPLVEPLPEHIGTLYRAPPMIERIEEIEEEPQQYLGASVPVVMKPEQKVEHEPKAQDIHPGSTRMLKDLRQLPYMRPQPSEDEYERTSRESQMYQVFGGFTKQLQAIFSKTDESTDKNPLELRTSRLSMDDNLSFLDYQWGAEDTDEEYSNRAFEYDTKYDSYQSNDDDLEDMYLVGDRCTWIGQDYSNLNICDQDGSEHPVKDLVDRNTTPRTPWHDVGCAVTGMVAADLSRHFVQRWNAIRAFSLRNSTGKNLEARRSKPVLIPCKPCSPWTEEGLSEVLLDSRQELACKVQTLRSTSNWSLWITTSTAQKGFRHEFRQWLQGSLESPDKETSVSELGLERSILSAYINSILDAESFILIENQFFISFLLSSDDEVADSLLNNRTDSSSSTFDPNMVQDPYFRLPTASKNGVVKNRIVEALFIRILRAHREGKPFRLYILIPLIPGFTGEYDDPSSASQHKILDFTRKSLFKGEHALIPRLERLIPDTSKYISVCGLRTYDEWPGGVLRSNLVYIHSKVMVVDDKRLIIGSANLNDRSMLGERDSELAVMIESNDKESNQLGYCPLVRRFRRSLMAEHLGVLPSVQRAKIDEWPIELLDDPVSDEFFYGIWRATAQKNRDIFEEVFNAVPSDKLRTFADCKWWRKKTPLCTTDINKSRKLLEQLRGHLVEYPVLYLDDEYLQPPAGTMESIAPSLIWI</sequence>
<dbReference type="SMART" id="SM00155">
    <property type="entry name" value="PLDc"/>
    <property type="match status" value="2"/>
</dbReference>
<keyword evidence="2" id="KW-0677">Repeat</keyword>
<feature type="domain" description="PLD phosphodiesterase" evidence="7">
    <location>
        <begin position="980"/>
        <end position="1007"/>
    </location>
</feature>
<dbReference type="InterPro" id="IPR001736">
    <property type="entry name" value="PLipase_D/transphosphatidylase"/>
</dbReference>
<dbReference type="PANTHER" id="PTHR18896">
    <property type="entry name" value="PHOSPHOLIPASE D"/>
    <property type="match status" value="1"/>
</dbReference>
<dbReference type="PIRSF" id="PIRSF009376">
    <property type="entry name" value="Phospholipase_D_euk"/>
    <property type="match status" value="1"/>
</dbReference>
<comment type="catalytic activity">
    <reaction evidence="1 6">
        <text>a 1,2-diacyl-sn-glycero-3-phosphocholine + H2O = a 1,2-diacyl-sn-glycero-3-phosphate + choline + H(+)</text>
        <dbReference type="Rhea" id="RHEA:14445"/>
        <dbReference type="ChEBI" id="CHEBI:15354"/>
        <dbReference type="ChEBI" id="CHEBI:15377"/>
        <dbReference type="ChEBI" id="CHEBI:15378"/>
        <dbReference type="ChEBI" id="CHEBI:57643"/>
        <dbReference type="ChEBI" id="CHEBI:58608"/>
        <dbReference type="EC" id="3.1.4.4"/>
    </reaction>
</comment>
<evidence type="ECO:0000256" key="4">
    <source>
        <dbReference type="ARBA" id="ARBA00022963"/>
    </source>
</evidence>
<evidence type="ECO:0000256" key="1">
    <source>
        <dbReference type="ARBA" id="ARBA00000798"/>
    </source>
</evidence>
<evidence type="ECO:0000256" key="2">
    <source>
        <dbReference type="ARBA" id="ARBA00022737"/>
    </source>
</evidence>
<proteinExistence type="inferred from homology"/>
<name>A0AAV2U1Z5_CALDB</name>
<dbReference type="SUPFAM" id="SSF64268">
    <property type="entry name" value="PX domain"/>
    <property type="match status" value="1"/>
</dbReference>
<evidence type="ECO:0000256" key="5">
    <source>
        <dbReference type="ARBA" id="ARBA00023098"/>
    </source>
</evidence>
<evidence type="ECO:0000313" key="9">
    <source>
        <dbReference type="Proteomes" id="UP001497525"/>
    </source>
</evidence>
<dbReference type="EMBL" id="CAXLJL010000933">
    <property type="protein sequence ID" value="CAL5141660.1"/>
    <property type="molecule type" value="Genomic_DNA"/>
</dbReference>
<protein>
    <recommendedName>
        <fullName evidence="6">Phospholipase</fullName>
        <ecNumber evidence="6">3.1.4.4</ecNumber>
    </recommendedName>
</protein>
<dbReference type="InterPro" id="IPR036871">
    <property type="entry name" value="PX_dom_sf"/>
</dbReference>
<comment type="similarity">
    <text evidence="6">Belongs to the phospholipase D family.</text>
</comment>
<dbReference type="GO" id="GO:0004630">
    <property type="term" value="F:phospholipase D activity"/>
    <property type="evidence" value="ECO:0007669"/>
    <property type="project" value="UniProtKB-UniRule"/>
</dbReference>
<reference evidence="8" key="1">
    <citation type="submission" date="2024-06" db="EMBL/GenBank/DDBJ databases">
        <authorList>
            <person name="Liu X."/>
            <person name="Lenzi L."/>
            <person name="Haldenby T S."/>
            <person name="Uol C."/>
        </authorList>
    </citation>
    <scope>NUCLEOTIDE SEQUENCE</scope>
</reference>
<dbReference type="AlphaFoldDB" id="A0AAV2U1Z5"/>
<dbReference type="SUPFAM" id="SSF50729">
    <property type="entry name" value="PH domain-like"/>
    <property type="match status" value="1"/>
</dbReference>
<evidence type="ECO:0000256" key="3">
    <source>
        <dbReference type="ARBA" id="ARBA00022801"/>
    </source>
</evidence>
<dbReference type="Gene3D" id="3.30.1520.10">
    <property type="entry name" value="Phox-like domain"/>
    <property type="match status" value="1"/>
</dbReference>
<accession>A0AAV2U1Z5</accession>
<keyword evidence="3 6" id="KW-0378">Hydrolase</keyword>
<comment type="caution">
    <text evidence="8">The sequence shown here is derived from an EMBL/GenBank/DDBJ whole genome shotgun (WGS) entry which is preliminary data.</text>
</comment>
<evidence type="ECO:0000313" key="8">
    <source>
        <dbReference type="EMBL" id="CAL5141660.1"/>
    </source>
</evidence>
<dbReference type="Pfam" id="PF13091">
    <property type="entry name" value="PLDc_2"/>
    <property type="match status" value="1"/>
</dbReference>
<gene>
    <name evidence="8" type="ORF">CDAUBV1_LOCUS16992</name>
</gene>
<dbReference type="EC" id="3.1.4.4" evidence="6"/>
<dbReference type="Pfam" id="PF00614">
    <property type="entry name" value="PLDc"/>
    <property type="match status" value="1"/>
</dbReference>
<keyword evidence="5" id="KW-0443">Lipid metabolism</keyword>
<dbReference type="InterPro" id="IPR016555">
    <property type="entry name" value="PLipase_D_euk"/>
</dbReference>
<organism evidence="8 9">
    <name type="scientific">Calicophoron daubneyi</name>
    <name type="common">Rumen fluke</name>
    <name type="synonym">Paramphistomum daubneyi</name>
    <dbReference type="NCBI Taxonomy" id="300641"/>
    <lineage>
        <taxon>Eukaryota</taxon>
        <taxon>Metazoa</taxon>
        <taxon>Spiralia</taxon>
        <taxon>Lophotrochozoa</taxon>
        <taxon>Platyhelminthes</taxon>
        <taxon>Trematoda</taxon>
        <taxon>Digenea</taxon>
        <taxon>Plagiorchiida</taxon>
        <taxon>Pronocephalata</taxon>
        <taxon>Paramphistomoidea</taxon>
        <taxon>Paramphistomidae</taxon>
        <taxon>Calicophoron</taxon>
    </lineage>
</organism>
<dbReference type="PROSITE" id="PS50035">
    <property type="entry name" value="PLD"/>
    <property type="match status" value="2"/>
</dbReference>
<keyword evidence="4 6" id="KW-0442">Lipid degradation</keyword>
<dbReference type="GO" id="GO:0006654">
    <property type="term" value="P:phosphatidic acid biosynthetic process"/>
    <property type="evidence" value="ECO:0007669"/>
    <property type="project" value="InterPro"/>
</dbReference>
<dbReference type="SUPFAM" id="SSF56024">
    <property type="entry name" value="Phospholipase D/nuclease"/>
    <property type="match status" value="2"/>
</dbReference>
<dbReference type="Proteomes" id="UP001497525">
    <property type="component" value="Unassembled WGS sequence"/>
</dbReference>
<dbReference type="InterPro" id="IPR025202">
    <property type="entry name" value="PLD-like_dom"/>
</dbReference>